<keyword evidence="2" id="KW-1185">Reference proteome</keyword>
<dbReference type="EMBL" id="JAUIQD010000006">
    <property type="protein sequence ID" value="KAK3346359.1"/>
    <property type="molecule type" value="Genomic_DNA"/>
</dbReference>
<comment type="caution">
    <text evidence="1">The sequence shown here is derived from an EMBL/GenBank/DDBJ whole genome shotgun (WGS) entry which is preliminary data.</text>
</comment>
<name>A0AAJ0HB44_9PEZI</name>
<organism evidence="1 2">
    <name type="scientific">Lasiosphaeria hispida</name>
    <dbReference type="NCBI Taxonomy" id="260671"/>
    <lineage>
        <taxon>Eukaryota</taxon>
        <taxon>Fungi</taxon>
        <taxon>Dikarya</taxon>
        <taxon>Ascomycota</taxon>
        <taxon>Pezizomycotina</taxon>
        <taxon>Sordariomycetes</taxon>
        <taxon>Sordariomycetidae</taxon>
        <taxon>Sordariales</taxon>
        <taxon>Lasiosphaeriaceae</taxon>
        <taxon>Lasiosphaeria</taxon>
    </lineage>
</organism>
<proteinExistence type="predicted"/>
<gene>
    <name evidence="1" type="ORF">B0T25DRAFT_277653</name>
</gene>
<reference evidence="1" key="2">
    <citation type="submission" date="2023-06" db="EMBL/GenBank/DDBJ databases">
        <authorList>
            <consortium name="Lawrence Berkeley National Laboratory"/>
            <person name="Haridas S."/>
            <person name="Hensen N."/>
            <person name="Bonometti L."/>
            <person name="Westerberg I."/>
            <person name="Brannstrom I.O."/>
            <person name="Guillou S."/>
            <person name="Cros-Aarteil S."/>
            <person name="Calhoun S."/>
            <person name="Kuo A."/>
            <person name="Mondo S."/>
            <person name="Pangilinan J."/>
            <person name="Riley R."/>
            <person name="Labutti K."/>
            <person name="Andreopoulos B."/>
            <person name="Lipzen A."/>
            <person name="Chen C."/>
            <person name="Yanf M."/>
            <person name="Daum C."/>
            <person name="Ng V."/>
            <person name="Clum A."/>
            <person name="Steindorff A."/>
            <person name="Ohm R."/>
            <person name="Martin F."/>
            <person name="Silar P."/>
            <person name="Natvig D."/>
            <person name="Lalanne C."/>
            <person name="Gautier V."/>
            <person name="Ament-Velasquez S.L."/>
            <person name="Kruys A."/>
            <person name="Hutchinson M.I."/>
            <person name="Powell A.J."/>
            <person name="Barry K."/>
            <person name="Miller A.N."/>
            <person name="Grigoriev I.V."/>
            <person name="Debuchy R."/>
            <person name="Gladieux P."/>
            <person name="Thoren M.H."/>
            <person name="Johannesson H."/>
        </authorList>
    </citation>
    <scope>NUCLEOTIDE SEQUENCE</scope>
    <source>
        <strain evidence="1">CBS 955.72</strain>
    </source>
</reference>
<dbReference type="Gene3D" id="2.60.40.2970">
    <property type="match status" value="1"/>
</dbReference>
<accession>A0AAJ0HB44</accession>
<reference evidence="1" key="1">
    <citation type="journal article" date="2023" name="Mol. Phylogenet. Evol.">
        <title>Genome-scale phylogeny and comparative genomics of the fungal order Sordariales.</title>
        <authorList>
            <person name="Hensen N."/>
            <person name="Bonometti L."/>
            <person name="Westerberg I."/>
            <person name="Brannstrom I.O."/>
            <person name="Guillou S."/>
            <person name="Cros-Aarteil S."/>
            <person name="Calhoun S."/>
            <person name="Haridas S."/>
            <person name="Kuo A."/>
            <person name="Mondo S."/>
            <person name="Pangilinan J."/>
            <person name="Riley R."/>
            <person name="LaButti K."/>
            <person name="Andreopoulos B."/>
            <person name="Lipzen A."/>
            <person name="Chen C."/>
            <person name="Yan M."/>
            <person name="Daum C."/>
            <person name="Ng V."/>
            <person name="Clum A."/>
            <person name="Steindorff A."/>
            <person name="Ohm R.A."/>
            <person name="Martin F."/>
            <person name="Silar P."/>
            <person name="Natvig D.O."/>
            <person name="Lalanne C."/>
            <person name="Gautier V."/>
            <person name="Ament-Velasquez S.L."/>
            <person name="Kruys A."/>
            <person name="Hutchinson M.I."/>
            <person name="Powell A.J."/>
            <person name="Barry K."/>
            <person name="Miller A.N."/>
            <person name="Grigoriev I.V."/>
            <person name="Debuchy R."/>
            <person name="Gladieux P."/>
            <person name="Hiltunen Thoren M."/>
            <person name="Johannesson H."/>
        </authorList>
    </citation>
    <scope>NUCLEOTIDE SEQUENCE</scope>
    <source>
        <strain evidence="1">CBS 955.72</strain>
    </source>
</reference>
<evidence type="ECO:0000313" key="1">
    <source>
        <dbReference type="EMBL" id="KAK3346359.1"/>
    </source>
</evidence>
<evidence type="ECO:0000313" key="2">
    <source>
        <dbReference type="Proteomes" id="UP001275084"/>
    </source>
</evidence>
<dbReference type="Proteomes" id="UP001275084">
    <property type="component" value="Unassembled WGS sequence"/>
</dbReference>
<sequence>MSTQEPPNPLVLAITAPSNPPPDSPPTITLTITNPSSDPYTLLTWGSPLDPLALPLGLLAITLPSGLPLPLEPPRILVKRRTPPPAEDFVTIEPGGAASRDVVLRPPVFDAAALRAEGVERARVGWGEGKGVTVWMGEVTEAERGGMGWGDDRARRWVPRGEGVVVRV</sequence>
<protein>
    <submittedName>
        <fullName evidence="1">Uncharacterized protein</fullName>
    </submittedName>
</protein>
<dbReference type="AlphaFoldDB" id="A0AAJ0HB44"/>